<proteinExistence type="predicted"/>
<keyword evidence="3" id="KW-1185">Reference proteome</keyword>
<gene>
    <name evidence="2" type="ORF">JOF53_001978</name>
</gene>
<organism evidence="2 3">
    <name type="scientific">Crossiella equi</name>
    <dbReference type="NCBI Taxonomy" id="130796"/>
    <lineage>
        <taxon>Bacteria</taxon>
        <taxon>Bacillati</taxon>
        <taxon>Actinomycetota</taxon>
        <taxon>Actinomycetes</taxon>
        <taxon>Pseudonocardiales</taxon>
        <taxon>Pseudonocardiaceae</taxon>
        <taxon>Crossiella</taxon>
    </lineage>
</organism>
<evidence type="ECO:0000313" key="2">
    <source>
        <dbReference type="EMBL" id="MBP2473106.1"/>
    </source>
</evidence>
<protein>
    <submittedName>
        <fullName evidence="2">Uncharacterized protein</fullName>
    </submittedName>
</protein>
<reference evidence="2 3" key="1">
    <citation type="submission" date="2021-03" db="EMBL/GenBank/DDBJ databases">
        <title>Sequencing the genomes of 1000 actinobacteria strains.</title>
        <authorList>
            <person name="Klenk H.-P."/>
        </authorList>
    </citation>
    <scope>NUCLEOTIDE SEQUENCE [LARGE SCALE GENOMIC DNA]</scope>
    <source>
        <strain evidence="2 3">DSM 44580</strain>
    </source>
</reference>
<dbReference type="EMBL" id="JAGIOO010000001">
    <property type="protein sequence ID" value="MBP2473106.1"/>
    <property type="molecule type" value="Genomic_DNA"/>
</dbReference>
<comment type="caution">
    <text evidence="2">The sequence shown here is derived from an EMBL/GenBank/DDBJ whole genome shotgun (WGS) entry which is preliminary data.</text>
</comment>
<dbReference type="RefSeq" id="WP_143343199.1">
    <property type="nucleotide sequence ID" value="NZ_JAGIOO010000001.1"/>
</dbReference>
<dbReference type="Proteomes" id="UP001519363">
    <property type="component" value="Unassembled WGS sequence"/>
</dbReference>
<feature type="compositionally biased region" description="Polar residues" evidence="1">
    <location>
        <begin position="37"/>
        <end position="46"/>
    </location>
</feature>
<accession>A0ABS5A9Y4</accession>
<name>A0ABS5A9Y4_9PSEU</name>
<feature type="compositionally biased region" description="Basic and acidic residues" evidence="1">
    <location>
        <begin position="47"/>
        <end position="62"/>
    </location>
</feature>
<sequence>MFTPHPVRRSRITSSKVTWRAAMPRIAHGPVSADTVAESSNTTAGQQDHHAVQAEPSADRIGHPAEEFPQVELIGEEDILMPEISFELFLERLDEVLRAEADANAVRS</sequence>
<evidence type="ECO:0000313" key="3">
    <source>
        <dbReference type="Proteomes" id="UP001519363"/>
    </source>
</evidence>
<evidence type="ECO:0000256" key="1">
    <source>
        <dbReference type="SAM" id="MobiDB-lite"/>
    </source>
</evidence>
<feature type="region of interest" description="Disordered" evidence="1">
    <location>
        <begin position="29"/>
        <end position="62"/>
    </location>
</feature>